<reference evidence="2 3" key="1">
    <citation type="journal article" date="2016" name="Sci. Rep.">
        <title>The Dendrobium catenatum Lindl. genome sequence provides insights into polysaccharide synthase, floral development and adaptive evolution.</title>
        <authorList>
            <person name="Zhang G.Q."/>
            <person name="Xu Q."/>
            <person name="Bian C."/>
            <person name="Tsai W.C."/>
            <person name="Yeh C.M."/>
            <person name="Liu K.W."/>
            <person name="Yoshida K."/>
            <person name="Zhang L.S."/>
            <person name="Chang S.B."/>
            <person name="Chen F."/>
            <person name="Shi Y."/>
            <person name="Su Y.Y."/>
            <person name="Zhang Y.Q."/>
            <person name="Chen L.J."/>
            <person name="Yin Y."/>
            <person name="Lin M."/>
            <person name="Huang H."/>
            <person name="Deng H."/>
            <person name="Wang Z.W."/>
            <person name="Zhu S.L."/>
            <person name="Zhao X."/>
            <person name="Deng C."/>
            <person name="Niu S.C."/>
            <person name="Huang J."/>
            <person name="Wang M."/>
            <person name="Liu G.H."/>
            <person name="Yang H.J."/>
            <person name="Xiao X.J."/>
            <person name="Hsiao Y.Y."/>
            <person name="Wu W.L."/>
            <person name="Chen Y.Y."/>
            <person name="Mitsuda N."/>
            <person name="Ohme-Takagi M."/>
            <person name="Luo Y.B."/>
            <person name="Van de Peer Y."/>
            <person name="Liu Z.J."/>
        </authorList>
    </citation>
    <scope>NUCLEOTIDE SEQUENCE [LARGE SCALE GENOMIC DNA]</scope>
    <source>
        <tissue evidence="2">The whole plant</tissue>
    </source>
</reference>
<accession>A0A2I0VAD0</accession>
<protein>
    <submittedName>
        <fullName evidence="2">Uncharacterized protein</fullName>
    </submittedName>
</protein>
<name>A0A2I0VAD0_9ASPA</name>
<evidence type="ECO:0000313" key="2">
    <source>
        <dbReference type="EMBL" id="PKU60364.1"/>
    </source>
</evidence>
<evidence type="ECO:0000256" key="1">
    <source>
        <dbReference type="SAM" id="MobiDB-lite"/>
    </source>
</evidence>
<gene>
    <name evidence="2" type="ORF">MA16_Dca027946</name>
</gene>
<dbReference type="AlphaFoldDB" id="A0A2I0VAD0"/>
<dbReference type="Proteomes" id="UP000233837">
    <property type="component" value="Unassembled WGS sequence"/>
</dbReference>
<feature type="region of interest" description="Disordered" evidence="1">
    <location>
        <begin position="26"/>
        <end position="49"/>
    </location>
</feature>
<feature type="compositionally biased region" description="Basic and acidic residues" evidence="1">
    <location>
        <begin position="26"/>
        <end position="44"/>
    </location>
</feature>
<keyword evidence="3" id="KW-1185">Reference proteome</keyword>
<evidence type="ECO:0000313" key="3">
    <source>
        <dbReference type="Proteomes" id="UP000233837"/>
    </source>
</evidence>
<sequence length="109" mass="12594">MASITTFQDLLDRVVKFEKLNISKSESLPDRPKKAKAPDARRNDVYSAFPPRLDKGKKVVYNVDKGNSLCSIKKNRNRLTIQILNQRWFLEEMTNLEPFPVEESARGKL</sequence>
<dbReference type="EMBL" id="KZ505143">
    <property type="protein sequence ID" value="PKU60364.1"/>
    <property type="molecule type" value="Genomic_DNA"/>
</dbReference>
<organism evidence="2 3">
    <name type="scientific">Dendrobium catenatum</name>
    <dbReference type="NCBI Taxonomy" id="906689"/>
    <lineage>
        <taxon>Eukaryota</taxon>
        <taxon>Viridiplantae</taxon>
        <taxon>Streptophyta</taxon>
        <taxon>Embryophyta</taxon>
        <taxon>Tracheophyta</taxon>
        <taxon>Spermatophyta</taxon>
        <taxon>Magnoliopsida</taxon>
        <taxon>Liliopsida</taxon>
        <taxon>Asparagales</taxon>
        <taxon>Orchidaceae</taxon>
        <taxon>Epidendroideae</taxon>
        <taxon>Malaxideae</taxon>
        <taxon>Dendrobiinae</taxon>
        <taxon>Dendrobium</taxon>
    </lineage>
</organism>
<reference evidence="2 3" key="2">
    <citation type="journal article" date="2017" name="Nature">
        <title>The Apostasia genome and the evolution of orchids.</title>
        <authorList>
            <person name="Zhang G.Q."/>
            <person name="Liu K.W."/>
            <person name="Li Z."/>
            <person name="Lohaus R."/>
            <person name="Hsiao Y.Y."/>
            <person name="Niu S.C."/>
            <person name="Wang J.Y."/>
            <person name="Lin Y.C."/>
            <person name="Xu Q."/>
            <person name="Chen L.J."/>
            <person name="Yoshida K."/>
            <person name="Fujiwara S."/>
            <person name="Wang Z.W."/>
            <person name="Zhang Y.Q."/>
            <person name="Mitsuda N."/>
            <person name="Wang M."/>
            <person name="Liu G.H."/>
            <person name="Pecoraro L."/>
            <person name="Huang H.X."/>
            <person name="Xiao X.J."/>
            <person name="Lin M."/>
            <person name="Wu X.Y."/>
            <person name="Wu W.L."/>
            <person name="Chen Y.Y."/>
            <person name="Chang S.B."/>
            <person name="Sakamoto S."/>
            <person name="Ohme-Takagi M."/>
            <person name="Yagi M."/>
            <person name="Zeng S.J."/>
            <person name="Shen C.Y."/>
            <person name="Yeh C.M."/>
            <person name="Luo Y.B."/>
            <person name="Tsai W.C."/>
            <person name="Van de Peer Y."/>
            <person name="Liu Z.J."/>
        </authorList>
    </citation>
    <scope>NUCLEOTIDE SEQUENCE [LARGE SCALE GENOMIC DNA]</scope>
    <source>
        <tissue evidence="2">The whole plant</tissue>
    </source>
</reference>
<proteinExistence type="predicted"/>